<dbReference type="PRINTS" id="PR00125">
    <property type="entry name" value="ATPASEDELTA"/>
</dbReference>
<keyword evidence="6" id="KW-0472">Membrane</keyword>
<keyword evidence="9" id="KW-1185">Reference proteome</keyword>
<dbReference type="NCBIfam" id="TIGR01145">
    <property type="entry name" value="ATP_synt_delta"/>
    <property type="match status" value="1"/>
</dbReference>
<keyword evidence="4" id="KW-0375">Hydrogen ion transport</keyword>
<reference evidence="10 11" key="2">
    <citation type="submission" date="2023-11" db="UniProtKB">
        <authorList>
            <consortium name="WormBaseParasite"/>
        </authorList>
    </citation>
    <scope>IDENTIFICATION</scope>
</reference>
<dbReference type="HAMAP" id="MF_01416">
    <property type="entry name" value="ATP_synth_delta_bact"/>
    <property type="match status" value="1"/>
</dbReference>
<comment type="similarity">
    <text evidence="2">Belongs to the ATPase delta chain family.</text>
</comment>
<dbReference type="Pfam" id="PF00213">
    <property type="entry name" value="OSCP"/>
    <property type="match status" value="1"/>
</dbReference>
<name>A0AA85IU00_TRIRE</name>
<keyword evidence="7" id="KW-0066">ATP synthesis</keyword>
<evidence type="ECO:0000256" key="4">
    <source>
        <dbReference type="ARBA" id="ARBA00022781"/>
    </source>
</evidence>
<evidence type="ECO:0000313" key="9">
    <source>
        <dbReference type="Proteomes" id="UP000050795"/>
    </source>
</evidence>
<evidence type="ECO:0000256" key="7">
    <source>
        <dbReference type="ARBA" id="ARBA00023310"/>
    </source>
</evidence>
<keyword evidence="3" id="KW-0813">Transport</keyword>
<proteinExistence type="inferred from homology"/>
<dbReference type="PANTHER" id="PTHR11910">
    <property type="entry name" value="ATP SYNTHASE DELTA CHAIN"/>
    <property type="match status" value="1"/>
</dbReference>
<reference evidence="9" key="1">
    <citation type="submission" date="2022-06" db="EMBL/GenBank/DDBJ databases">
        <authorList>
            <person name="Berger JAMES D."/>
            <person name="Berger JAMES D."/>
        </authorList>
    </citation>
    <scope>NUCLEOTIDE SEQUENCE [LARGE SCALE GENOMIC DNA]</scope>
</reference>
<organism evidence="9 11">
    <name type="scientific">Trichobilharzia regenti</name>
    <name type="common">Nasal bird schistosome</name>
    <dbReference type="NCBI Taxonomy" id="157069"/>
    <lineage>
        <taxon>Eukaryota</taxon>
        <taxon>Metazoa</taxon>
        <taxon>Spiralia</taxon>
        <taxon>Lophotrochozoa</taxon>
        <taxon>Platyhelminthes</taxon>
        <taxon>Trematoda</taxon>
        <taxon>Digenea</taxon>
        <taxon>Strigeidida</taxon>
        <taxon>Schistosomatoidea</taxon>
        <taxon>Schistosomatidae</taxon>
        <taxon>Trichobilharzia</taxon>
    </lineage>
</organism>
<dbReference type="GO" id="GO:0046933">
    <property type="term" value="F:proton-transporting ATP synthase activity, rotational mechanism"/>
    <property type="evidence" value="ECO:0007669"/>
    <property type="project" value="InterPro"/>
</dbReference>
<dbReference type="GO" id="GO:0016020">
    <property type="term" value="C:membrane"/>
    <property type="evidence" value="ECO:0007669"/>
    <property type="project" value="UniProtKB-SubCell"/>
</dbReference>
<evidence type="ECO:0000256" key="1">
    <source>
        <dbReference type="ARBA" id="ARBA00004370"/>
    </source>
</evidence>
<evidence type="ECO:0000256" key="3">
    <source>
        <dbReference type="ARBA" id="ARBA00022448"/>
    </source>
</evidence>
<evidence type="ECO:0000256" key="6">
    <source>
        <dbReference type="ARBA" id="ARBA00023136"/>
    </source>
</evidence>
<dbReference type="SUPFAM" id="SSF47928">
    <property type="entry name" value="N-terminal domain of the delta subunit of the F1F0-ATP synthase"/>
    <property type="match status" value="1"/>
</dbReference>
<evidence type="ECO:0000313" key="10">
    <source>
        <dbReference type="WBParaSite" id="TREG1_110530.9"/>
    </source>
</evidence>
<dbReference type="Gene3D" id="1.10.520.20">
    <property type="entry name" value="N-terminal domain of the delta subunit of the F1F0-ATP synthase"/>
    <property type="match status" value="1"/>
</dbReference>
<accession>A0AA85IU00</accession>
<sequence length="205" mass="22951">MLNNFVRRLSTSSSNLKLIQPQIQVFGVEGRYATALYSAATKQKSLDKTEKDLQLIKDTLSKDVKLREFCVDPSLQRSLKVTEIGRILSVLKVNDTTKNLFVTLAENGRLPKINSVIDKFNQIMTAHRGEVSCTVRTAKPLDKTSESELRNALSGFLKPGEKLQLTLEHDPSLIGGMVVAFGDRLIDLSIARKVRMLRDIIQQPI</sequence>
<comment type="subcellular location">
    <subcellularLocation>
        <location evidence="1">Membrane</location>
    </subcellularLocation>
</comment>
<dbReference type="InterPro" id="IPR000711">
    <property type="entry name" value="ATPase_OSCP/dsu"/>
</dbReference>
<evidence type="ECO:0000256" key="5">
    <source>
        <dbReference type="ARBA" id="ARBA00023065"/>
    </source>
</evidence>
<keyword evidence="5" id="KW-0406">Ion transport</keyword>
<dbReference type="InterPro" id="IPR026015">
    <property type="entry name" value="ATP_synth_OSCP/delta_N_sf"/>
</dbReference>
<dbReference type="Proteomes" id="UP000050795">
    <property type="component" value="Unassembled WGS sequence"/>
</dbReference>
<dbReference type="AlphaFoldDB" id="A0AA85IU00"/>
<dbReference type="WBParaSite" id="TREG1_110530.9">
    <property type="protein sequence ID" value="TREG1_110530.9"/>
    <property type="gene ID" value="TREG1_110530"/>
</dbReference>
<dbReference type="WBParaSite" id="TREG1_110610.1">
    <property type="protein sequence ID" value="TREG1_110610.1"/>
    <property type="gene ID" value="TREG1_110610"/>
</dbReference>
<evidence type="ECO:0000256" key="8">
    <source>
        <dbReference type="ARBA" id="ARBA00033369"/>
    </source>
</evidence>
<evidence type="ECO:0000313" key="11">
    <source>
        <dbReference type="WBParaSite" id="TREG1_110610.1"/>
    </source>
</evidence>
<protein>
    <recommendedName>
        <fullName evidence="8">Oligomycin sensitivity conferral protein</fullName>
    </recommendedName>
</protein>
<evidence type="ECO:0000256" key="2">
    <source>
        <dbReference type="ARBA" id="ARBA00007046"/>
    </source>
</evidence>